<dbReference type="Proteomes" id="UP001227268">
    <property type="component" value="Unassembled WGS sequence"/>
</dbReference>
<comment type="caution">
    <text evidence="1">The sequence shown here is derived from an EMBL/GenBank/DDBJ whole genome shotgun (WGS) entry which is preliminary data.</text>
</comment>
<proteinExistence type="predicted"/>
<sequence length="218" mass="24845">MVESSKWSAEPDVPALESLDNSKSAETRLKASAAAFQTSSCDLLSSLVMCKDDLPFSCRELALLQTRKLWKLALPGSAEEKDLFDRQSYLDKEKGPSKRRTSWNNHAKKVRKVFHALEKSQEFLDFCLDKQSVWTLQKLACLIEAYDKWQSDLTAWRMTNAQYRSLHGKAESDDDVPAVAEVWSTLPLRVWFADWKSKQPAQLPDDDDVSTVTSSRPR</sequence>
<protein>
    <submittedName>
        <fullName evidence="1">Uncharacterized protein</fullName>
    </submittedName>
</protein>
<name>A0ACC2VVB9_9TREE</name>
<keyword evidence="2" id="KW-1185">Reference proteome</keyword>
<reference evidence="1" key="1">
    <citation type="submission" date="2023-04" db="EMBL/GenBank/DDBJ databases">
        <title>Draft Genome sequencing of Naganishia species isolated from polar environments using Oxford Nanopore Technology.</title>
        <authorList>
            <person name="Leo P."/>
            <person name="Venkateswaran K."/>
        </authorList>
    </citation>
    <scope>NUCLEOTIDE SEQUENCE</scope>
    <source>
        <strain evidence="1">MNA-CCFEE 5423</strain>
    </source>
</reference>
<evidence type="ECO:0000313" key="1">
    <source>
        <dbReference type="EMBL" id="KAJ9103083.1"/>
    </source>
</evidence>
<evidence type="ECO:0000313" key="2">
    <source>
        <dbReference type="Proteomes" id="UP001227268"/>
    </source>
</evidence>
<dbReference type="EMBL" id="JASBWT010000007">
    <property type="protein sequence ID" value="KAJ9103083.1"/>
    <property type="molecule type" value="Genomic_DNA"/>
</dbReference>
<gene>
    <name evidence="1" type="ORF">QFC21_002505</name>
</gene>
<organism evidence="1 2">
    <name type="scientific">Naganishia friedmannii</name>
    <dbReference type="NCBI Taxonomy" id="89922"/>
    <lineage>
        <taxon>Eukaryota</taxon>
        <taxon>Fungi</taxon>
        <taxon>Dikarya</taxon>
        <taxon>Basidiomycota</taxon>
        <taxon>Agaricomycotina</taxon>
        <taxon>Tremellomycetes</taxon>
        <taxon>Filobasidiales</taxon>
        <taxon>Filobasidiaceae</taxon>
        <taxon>Naganishia</taxon>
    </lineage>
</organism>
<accession>A0ACC2VVB9</accession>